<dbReference type="GO" id="GO:0004867">
    <property type="term" value="F:serine-type endopeptidase inhibitor activity"/>
    <property type="evidence" value="ECO:0007669"/>
    <property type="project" value="UniProtKB-KW"/>
</dbReference>
<dbReference type="PROSITE" id="PS00280">
    <property type="entry name" value="BPTI_KUNITZ_1"/>
    <property type="match status" value="3"/>
</dbReference>
<dbReference type="PROSITE" id="PS50279">
    <property type="entry name" value="BPTI_KUNITZ_2"/>
    <property type="match status" value="3"/>
</dbReference>
<accession>A0AAV2J1W0</accession>
<keyword evidence="5" id="KW-0812">Transmembrane</keyword>
<evidence type="ECO:0000256" key="3">
    <source>
        <dbReference type="ARBA" id="ARBA00023157"/>
    </source>
</evidence>
<evidence type="ECO:0000256" key="4">
    <source>
        <dbReference type="SAM" id="MobiDB-lite"/>
    </source>
</evidence>
<evidence type="ECO:0000313" key="9">
    <source>
        <dbReference type="Proteomes" id="UP001497482"/>
    </source>
</evidence>
<keyword evidence="9" id="KW-1185">Reference proteome</keyword>
<dbReference type="PANTHER" id="PTHR47247">
    <property type="entry name" value="KUNITZ-TYPE PROTEASE INHIBITOR 2"/>
    <property type="match status" value="1"/>
</dbReference>
<keyword evidence="3" id="KW-1015">Disulfide bond</keyword>
<feature type="domain" description="BPTI/Kunitz inhibitor" evidence="7">
    <location>
        <begin position="129"/>
        <end position="179"/>
    </location>
</feature>
<dbReference type="FunFam" id="4.10.410.10:FF:000021">
    <property type="entry name" value="Serine protease inhibitor, putative"/>
    <property type="match status" value="1"/>
</dbReference>
<feature type="signal peptide" evidence="6">
    <location>
        <begin position="1"/>
        <end position="19"/>
    </location>
</feature>
<keyword evidence="1" id="KW-0646">Protease inhibitor</keyword>
<keyword evidence="5" id="KW-1133">Transmembrane helix</keyword>
<evidence type="ECO:0000256" key="1">
    <source>
        <dbReference type="ARBA" id="ARBA00022690"/>
    </source>
</evidence>
<feature type="transmembrane region" description="Helical" evidence="5">
    <location>
        <begin position="372"/>
        <end position="398"/>
    </location>
</feature>
<dbReference type="SUPFAM" id="SSF57362">
    <property type="entry name" value="BPTI-like"/>
    <property type="match status" value="3"/>
</dbReference>
<evidence type="ECO:0000256" key="2">
    <source>
        <dbReference type="ARBA" id="ARBA00022900"/>
    </source>
</evidence>
<reference evidence="8 9" key="1">
    <citation type="submission" date="2024-04" db="EMBL/GenBank/DDBJ databases">
        <authorList>
            <person name="Waldvogel A.-M."/>
            <person name="Schoenle A."/>
        </authorList>
    </citation>
    <scope>NUCLEOTIDE SEQUENCE [LARGE SCALE GENOMIC DNA]</scope>
</reference>
<dbReference type="Pfam" id="PF00014">
    <property type="entry name" value="Kunitz_BPTI"/>
    <property type="match status" value="3"/>
</dbReference>
<dbReference type="InterPro" id="IPR036880">
    <property type="entry name" value="Kunitz_BPTI_sf"/>
</dbReference>
<dbReference type="InterPro" id="IPR020901">
    <property type="entry name" value="Prtase_inh_Kunz-CS"/>
</dbReference>
<dbReference type="CDD" id="cd00109">
    <property type="entry name" value="Kunitz-type"/>
    <property type="match status" value="1"/>
</dbReference>
<name>A0AAV2J1W0_KNICA</name>
<dbReference type="SMART" id="SM00131">
    <property type="entry name" value="KU"/>
    <property type="match status" value="3"/>
</dbReference>
<dbReference type="EMBL" id="OZ035832">
    <property type="protein sequence ID" value="CAL1571280.1"/>
    <property type="molecule type" value="Genomic_DNA"/>
</dbReference>
<keyword evidence="5" id="KW-0472">Membrane</keyword>
<dbReference type="FunFam" id="4.10.410.10:FF:000006">
    <property type="entry name" value="Serine peptidase inhibitor, Kunitz type 1"/>
    <property type="match status" value="2"/>
</dbReference>
<evidence type="ECO:0000256" key="6">
    <source>
        <dbReference type="SAM" id="SignalP"/>
    </source>
</evidence>
<dbReference type="PRINTS" id="PR00759">
    <property type="entry name" value="BASICPTASE"/>
</dbReference>
<dbReference type="GO" id="GO:0044483">
    <property type="term" value="P:venom-mediated perturbation of hemostasis"/>
    <property type="evidence" value="ECO:0007669"/>
    <property type="project" value="UniProtKB-ARBA"/>
</dbReference>
<gene>
    <name evidence="8" type="ORF">KC01_LOCUS3416</name>
</gene>
<feature type="region of interest" description="Disordered" evidence="4">
    <location>
        <begin position="417"/>
        <end position="437"/>
    </location>
</feature>
<evidence type="ECO:0000256" key="5">
    <source>
        <dbReference type="SAM" id="Phobius"/>
    </source>
</evidence>
<evidence type="ECO:0000259" key="7">
    <source>
        <dbReference type="PROSITE" id="PS50279"/>
    </source>
</evidence>
<dbReference type="InterPro" id="IPR002223">
    <property type="entry name" value="Kunitz_BPTI"/>
</dbReference>
<sequence>MKLALVLVVLCALNACTQQCEFAEPRERAPDPMLLASATRLGDSDPESCRAQCCARANCDAALLELSVNGSAQCFLLDCDGACTLREDSQYRVYERTDVHTRENKTHIVPLMLATSTRTEDNNETQDRCSLPSRVGMCKAAFRRWFFDSDSGSCQRFIFGGCDGNDNNFQSQEECEAACPLRAAVNEEEKPPVKAYLNALPPQTSMVTPPQTGLSEDFPEPNEMSQEQFSELCAAPPVVGPCRAAFPRWFYSSTNSRCELFIYGGCRGNKNNYRDEKECSATCDRVKVLPSKKQLPEMSEEYRAVCAVAPESGPCRASFPKFYYDPETQSCKSFIYGGCKGNENKYETEEECEARCGDPESFESRGKGHSRWTAAFFLFLALGAVSCLLLTALILITVRRQRNQRHLSIRSDKEELLPDSERASLDSLPLPESPQQT</sequence>
<keyword evidence="2" id="KW-0722">Serine protease inhibitor</keyword>
<protein>
    <recommendedName>
        <fullName evidence="7">BPTI/Kunitz inhibitor domain-containing protein</fullName>
    </recommendedName>
</protein>
<dbReference type="Proteomes" id="UP001497482">
    <property type="component" value="Chromosome 10"/>
</dbReference>
<dbReference type="CDD" id="cd22638">
    <property type="entry name" value="Kunitz_amblin-like"/>
    <property type="match status" value="1"/>
</dbReference>
<dbReference type="PANTHER" id="PTHR47247:SF1">
    <property type="entry name" value="KUNITZ-TYPE PROTEASE INHIBITOR 2"/>
    <property type="match status" value="1"/>
</dbReference>
<organism evidence="8 9">
    <name type="scientific">Knipowitschia caucasica</name>
    <name type="common">Caucasian dwarf goby</name>
    <name type="synonym">Pomatoschistus caucasicus</name>
    <dbReference type="NCBI Taxonomy" id="637954"/>
    <lineage>
        <taxon>Eukaryota</taxon>
        <taxon>Metazoa</taxon>
        <taxon>Chordata</taxon>
        <taxon>Craniata</taxon>
        <taxon>Vertebrata</taxon>
        <taxon>Euteleostomi</taxon>
        <taxon>Actinopterygii</taxon>
        <taxon>Neopterygii</taxon>
        <taxon>Teleostei</taxon>
        <taxon>Neoteleostei</taxon>
        <taxon>Acanthomorphata</taxon>
        <taxon>Gobiaria</taxon>
        <taxon>Gobiiformes</taxon>
        <taxon>Gobioidei</taxon>
        <taxon>Gobiidae</taxon>
        <taxon>Gobiinae</taxon>
        <taxon>Knipowitschia</taxon>
    </lineage>
</organism>
<evidence type="ECO:0000313" key="8">
    <source>
        <dbReference type="EMBL" id="CAL1571280.1"/>
    </source>
</evidence>
<feature type="chain" id="PRO_5043393698" description="BPTI/Kunitz inhibitor domain-containing protein" evidence="6">
    <location>
        <begin position="20"/>
        <end position="437"/>
    </location>
</feature>
<feature type="domain" description="BPTI/Kunitz inhibitor" evidence="7">
    <location>
        <begin position="306"/>
        <end position="356"/>
    </location>
</feature>
<keyword evidence="6" id="KW-0732">Signal</keyword>
<feature type="domain" description="BPTI/Kunitz inhibitor" evidence="7">
    <location>
        <begin position="233"/>
        <end position="283"/>
    </location>
</feature>
<dbReference type="AlphaFoldDB" id="A0AAV2J1W0"/>
<proteinExistence type="predicted"/>
<dbReference type="Gene3D" id="4.10.410.10">
    <property type="entry name" value="Pancreatic trypsin inhibitor Kunitz domain"/>
    <property type="match status" value="3"/>
</dbReference>